<dbReference type="InterPro" id="IPR051170">
    <property type="entry name" value="Neural/epithelial_adhesion"/>
</dbReference>
<dbReference type="PANTHER" id="PTHR12231:SF253">
    <property type="entry name" value="DPR-INTERACTING PROTEIN ETA, ISOFORM B-RELATED"/>
    <property type="match status" value="1"/>
</dbReference>
<accession>A0ABD3W3U5</accession>
<name>A0ABD3W3U5_SINWO</name>
<feature type="transmembrane region" description="Helical" evidence="5">
    <location>
        <begin position="12"/>
        <end position="31"/>
    </location>
</feature>
<keyword evidence="5" id="KW-1133">Transmembrane helix</keyword>
<dbReference type="PROSITE" id="PS50835">
    <property type="entry name" value="IG_LIKE"/>
    <property type="match status" value="3"/>
</dbReference>
<keyword evidence="5" id="KW-0472">Membrane</keyword>
<dbReference type="AlphaFoldDB" id="A0ABD3W3U5"/>
<dbReference type="PANTHER" id="PTHR12231">
    <property type="entry name" value="CTX-RELATED TYPE I TRANSMEMBRANE PROTEIN"/>
    <property type="match status" value="1"/>
</dbReference>
<proteinExistence type="predicted"/>
<dbReference type="Pfam" id="PF07679">
    <property type="entry name" value="I-set"/>
    <property type="match status" value="1"/>
</dbReference>
<keyword evidence="1" id="KW-0732">Signal</keyword>
<dbReference type="Pfam" id="PF13927">
    <property type="entry name" value="Ig_3"/>
    <property type="match status" value="1"/>
</dbReference>
<feature type="domain" description="Ig-like" evidence="6">
    <location>
        <begin position="227"/>
        <end position="324"/>
    </location>
</feature>
<dbReference type="Proteomes" id="UP001634394">
    <property type="component" value="Unassembled WGS sequence"/>
</dbReference>
<organism evidence="7 8">
    <name type="scientific">Sinanodonta woodiana</name>
    <name type="common">Chinese pond mussel</name>
    <name type="synonym">Anodonta woodiana</name>
    <dbReference type="NCBI Taxonomy" id="1069815"/>
    <lineage>
        <taxon>Eukaryota</taxon>
        <taxon>Metazoa</taxon>
        <taxon>Spiralia</taxon>
        <taxon>Lophotrochozoa</taxon>
        <taxon>Mollusca</taxon>
        <taxon>Bivalvia</taxon>
        <taxon>Autobranchia</taxon>
        <taxon>Heteroconchia</taxon>
        <taxon>Palaeoheterodonta</taxon>
        <taxon>Unionida</taxon>
        <taxon>Unionoidea</taxon>
        <taxon>Unionidae</taxon>
        <taxon>Unioninae</taxon>
        <taxon>Sinanodonta</taxon>
    </lineage>
</organism>
<dbReference type="InterPro" id="IPR013098">
    <property type="entry name" value="Ig_I-set"/>
</dbReference>
<sequence length="441" mass="50310">MLGKDEDFKMSFAVHLLMLIISTMLVLVSGLQHSRETQPVMDVTPLNVTVNAGMSTILPCIVHTIYRGEKKHYVIWVNSRRQVISKGESRIITDRRFSVSRLYDSDWNLHISNVRPEDAGLYMCQVNTEPIQIKRVHLHVQVPPLISKSDDIMVPEGNTPVLFCNATGQPRPSVMWFKGQEQIISDGEMLRFVNITREQRGKYRCLAFNRVEPNAEEYINVEVQYRPVVRLLNQKIRQYQGKSVFLDCIVEAEPHGTVRWTKNDLPLPDEKWKYSTMMFDGDGDVITLQLRITTLDESDFGFYTCEASNIIGKGQATMELLELESTTSKPEAFRTKSHLSVTPFVPSLGQSKTDSYLETLFDTGRFSEENEIPYNPNDPTIYQNEILILRETGLSQKANAVNKVITAPKNGETKLHTSKAGILCIMFVMISKLYFPKSDFL</sequence>
<dbReference type="SUPFAM" id="SSF48726">
    <property type="entry name" value="Immunoglobulin"/>
    <property type="match status" value="3"/>
</dbReference>
<dbReference type="InterPro" id="IPR003599">
    <property type="entry name" value="Ig_sub"/>
</dbReference>
<dbReference type="EMBL" id="JBJQND010000009">
    <property type="protein sequence ID" value="KAL3867265.1"/>
    <property type="molecule type" value="Genomic_DNA"/>
</dbReference>
<evidence type="ECO:0000256" key="5">
    <source>
        <dbReference type="SAM" id="Phobius"/>
    </source>
</evidence>
<feature type="domain" description="Ig-like" evidence="6">
    <location>
        <begin position="143"/>
        <end position="222"/>
    </location>
</feature>
<evidence type="ECO:0000313" key="8">
    <source>
        <dbReference type="Proteomes" id="UP001634394"/>
    </source>
</evidence>
<dbReference type="InterPro" id="IPR003598">
    <property type="entry name" value="Ig_sub2"/>
</dbReference>
<evidence type="ECO:0000256" key="4">
    <source>
        <dbReference type="ARBA" id="ARBA00023319"/>
    </source>
</evidence>
<dbReference type="InterPro" id="IPR013783">
    <property type="entry name" value="Ig-like_fold"/>
</dbReference>
<feature type="domain" description="Ig-like" evidence="6">
    <location>
        <begin position="39"/>
        <end position="134"/>
    </location>
</feature>
<comment type="caution">
    <text evidence="7">The sequence shown here is derived from an EMBL/GenBank/DDBJ whole genome shotgun (WGS) entry which is preliminary data.</text>
</comment>
<protein>
    <recommendedName>
        <fullName evidence="6">Ig-like domain-containing protein</fullName>
    </recommendedName>
</protein>
<evidence type="ECO:0000256" key="2">
    <source>
        <dbReference type="ARBA" id="ARBA00022737"/>
    </source>
</evidence>
<dbReference type="InterPro" id="IPR013106">
    <property type="entry name" value="Ig_V-set"/>
</dbReference>
<keyword evidence="2" id="KW-0677">Repeat</keyword>
<dbReference type="Gene3D" id="2.60.40.10">
    <property type="entry name" value="Immunoglobulins"/>
    <property type="match status" value="3"/>
</dbReference>
<dbReference type="Pfam" id="PF07686">
    <property type="entry name" value="V-set"/>
    <property type="match status" value="1"/>
</dbReference>
<gene>
    <name evidence="7" type="ORF">ACJMK2_044479</name>
</gene>
<evidence type="ECO:0000256" key="3">
    <source>
        <dbReference type="ARBA" id="ARBA00023157"/>
    </source>
</evidence>
<keyword evidence="4" id="KW-0393">Immunoglobulin domain</keyword>
<dbReference type="InterPro" id="IPR007110">
    <property type="entry name" value="Ig-like_dom"/>
</dbReference>
<dbReference type="SMART" id="SM00408">
    <property type="entry name" value="IGc2"/>
    <property type="match status" value="3"/>
</dbReference>
<evidence type="ECO:0000259" key="6">
    <source>
        <dbReference type="PROSITE" id="PS50835"/>
    </source>
</evidence>
<reference evidence="7 8" key="1">
    <citation type="submission" date="2024-11" db="EMBL/GenBank/DDBJ databases">
        <title>Chromosome-level genome assembly of the freshwater bivalve Anodonta woodiana.</title>
        <authorList>
            <person name="Chen X."/>
        </authorList>
    </citation>
    <scope>NUCLEOTIDE SEQUENCE [LARGE SCALE GENOMIC DNA]</scope>
    <source>
        <strain evidence="7">MN2024</strain>
        <tissue evidence="7">Gills</tissue>
    </source>
</reference>
<dbReference type="InterPro" id="IPR036179">
    <property type="entry name" value="Ig-like_dom_sf"/>
</dbReference>
<keyword evidence="8" id="KW-1185">Reference proteome</keyword>
<evidence type="ECO:0000313" key="7">
    <source>
        <dbReference type="EMBL" id="KAL3867265.1"/>
    </source>
</evidence>
<dbReference type="SMART" id="SM00409">
    <property type="entry name" value="IG"/>
    <property type="match status" value="3"/>
</dbReference>
<keyword evidence="3" id="KW-1015">Disulfide bond</keyword>
<evidence type="ECO:0000256" key="1">
    <source>
        <dbReference type="ARBA" id="ARBA00022729"/>
    </source>
</evidence>
<keyword evidence="5" id="KW-0812">Transmembrane</keyword>